<reference evidence="3" key="1">
    <citation type="submission" date="2015-10" db="EMBL/GenBank/DDBJ databases">
        <authorList>
            <person name="Regsiter A."/>
            <person name="william w."/>
        </authorList>
    </citation>
    <scope>NUCLEOTIDE SEQUENCE [LARGE SCALE GENOMIC DNA]</scope>
</reference>
<feature type="coiled-coil region" evidence="1">
    <location>
        <begin position="419"/>
        <end position="446"/>
    </location>
</feature>
<dbReference type="AlphaFoldDB" id="A0A1J1LH03"/>
<sequence>MTVSEFSNIDDLIQQHNPFAGHTVVRNSQVWNKSLPDAPSINAHVSDTVFEAISKINQDSMQTVGITVVGERGLGKTQVISRIRHHFKQTDQVLFIYMGEYGEKLSKIKSKFLETLTSSLRAYGQYQGIMQWQEIAAHLINQAKGWNYTAEQYIPRFPDWLNQHSTKAIDHFTNLIFSKQNQIIENPYIVRAILWTLSSPHAMYATYWLSGMELAERQAQDMGLPNFKTGEKEAESFKTTCQILNLVSQYKIPLICFDELDAPLFDELTGFSLPQITASLAKDLFNNIKRGLFLLAMYKDTWSQNVRALPQAEAVIHRIASYPQLGEPIYLNYLKPDDIIVLVSQWLEEFYTKHQVVPPHYLYPFTQDQLIELGKQRPMARSILSWCSANWKSKIVPISIKDNSVKPQPPIIINDNLVKSAFETEIIEVEQKITDLLEDSDQLAETLAFSFERIIGKTIENVEIKSIQRFKQNTCYLHFKINGIENSQPVKIGLAVIQQSGGAIVQAILRQLGDYQKFDLTRGCLVRSKTIGRNARSAQKYLKELQEEKGGEWVRIPEEDIKPLLAIYAVYKNQESYGLKPEQIFDFIEKSELVVKNPIICEILSDPSGQAPDGLIDEDIPIIIPPSSDDQNPLQSLIDWGGSFFSGN</sequence>
<dbReference type="RefSeq" id="WP_072717815.1">
    <property type="nucleotide sequence ID" value="NZ_LN889782.1"/>
</dbReference>
<evidence type="ECO:0008006" key="4">
    <source>
        <dbReference type="Google" id="ProtNLM"/>
    </source>
</evidence>
<evidence type="ECO:0000256" key="1">
    <source>
        <dbReference type="SAM" id="Coils"/>
    </source>
</evidence>
<keyword evidence="3" id="KW-1185">Reference proteome</keyword>
<proteinExistence type="predicted"/>
<organism evidence="2 3">
    <name type="scientific">Planktothrix tepida PCC 9214</name>
    <dbReference type="NCBI Taxonomy" id="671072"/>
    <lineage>
        <taxon>Bacteria</taxon>
        <taxon>Bacillati</taxon>
        <taxon>Cyanobacteriota</taxon>
        <taxon>Cyanophyceae</taxon>
        <taxon>Oscillatoriophycideae</taxon>
        <taxon>Oscillatoriales</taxon>
        <taxon>Microcoleaceae</taxon>
        <taxon>Planktothrix</taxon>
    </lineage>
</organism>
<dbReference type="STRING" id="671072.PL9214290448"/>
<dbReference type="OrthoDB" id="474108at2"/>
<dbReference type="EMBL" id="CZDF01000132">
    <property type="protein sequence ID" value="CUR30857.1"/>
    <property type="molecule type" value="Genomic_DNA"/>
</dbReference>
<name>A0A1J1LH03_9CYAN</name>
<evidence type="ECO:0000313" key="2">
    <source>
        <dbReference type="EMBL" id="CUR30857.1"/>
    </source>
</evidence>
<protein>
    <recommendedName>
        <fullName evidence="4">Orc1-like AAA ATPase domain-containing protein</fullName>
    </recommendedName>
</protein>
<dbReference type="Proteomes" id="UP000184315">
    <property type="component" value="Unassembled WGS sequence"/>
</dbReference>
<keyword evidence="1" id="KW-0175">Coiled coil</keyword>
<gene>
    <name evidence="2" type="ORF">PL9214290448</name>
</gene>
<accession>A0A1J1LH03</accession>
<evidence type="ECO:0000313" key="3">
    <source>
        <dbReference type="Proteomes" id="UP000184315"/>
    </source>
</evidence>